<comment type="similarity">
    <text evidence="9">Belongs to the binding-protein-dependent transport system permease family.</text>
</comment>
<dbReference type="GO" id="GO:0015833">
    <property type="term" value="P:peptide transport"/>
    <property type="evidence" value="ECO:0007669"/>
    <property type="project" value="UniProtKB-KW"/>
</dbReference>
<evidence type="ECO:0000259" key="10">
    <source>
        <dbReference type="PROSITE" id="PS50928"/>
    </source>
</evidence>
<feature type="non-terminal residue" evidence="11">
    <location>
        <position position="244"/>
    </location>
</feature>
<organism evidence="11">
    <name type="scientific">Boseongicola sp. SB0664_bin_43</name>
    <dbReference type="NCBI Taxonomy" id="2604844"/>
    <lineage>
        <taxon>Bacteria</taxon>
        <taxon>Pseudomonadati</taxon>
        <taxon>Pseudomonadota</taxon>
        <taxon>Alphaproteobacteria</taxon>
        <taxon>Rhodobacterales</taxon>
        <taxon>Paracoccaceae</taxon>
        <taxon>Boseongicola</taxon>
    </lineage>
</organism>
<comment type="caution">
    <text evidence="11">The sequence shown here is derived from an EMBL/GenBank/DDBJ whole genome shotgun (WGS) entry which is preliminary data.</text>
</comment>
<sequence>MSTATTANGRILRRKKAQAGDAQRPLWIRLGFVFWLAVFWIALITFSAVFAEFLPFADPLKTNLSKTFHPIGQDGFILGADQIGRDMLSRIVHGAQISLKLAFTAPFISLVLGVTFGMCAGYFRGRVDGAIGIFVDSILAFPNIIAIMAILFFLGPTLINMILVLGFFGMVGDLRVARANTILYAEREFVVAARAQGASHLRIMFRELLPNVIIPVLALAIIGMSRVIVIEGILSFLGVGLPPP</sequence>
<evidence type="ECO:0000256" key="1">
    <source>
        <dbReference type="ARBA" id="ARBA00004651"/>
    </source>
</evidence>
<protein>
    <submittedName>
        <fullName evidence="11">ABC transporter permease</fullName>
    </submittedName>
</protein>
<dbReference type="PROSITE" id="PS50928">
    <property type="entry name" value="ABC_TM1"/>
    <property type="match status" value="1"/>
</dbReference>
<dbReference type="InterPro" id="IPR050366">
    <property type="entry name" value="BP-dependent_transpt_permease"/>
</dbReference>
<keyword evidence="6" id="KW-0653">Protein transport</keyword>
<dbReference type="GO" id="GO:0015031">
    <property type="term" value="P:protein transport"/>
    <property type="evidence" value="ECO:0007669"/>
    <property type="project" value="UniProtKB-KW"/>
</dbReference>
<evidence type="ECO:0000256" key="5">
    <source>
        <dbReference type="ARBA" id="ARBA00022856"/>
    </source>
</evidence>
<keyword evidence="7 9" id="KW-1133">Transmembrane helix</keyword>
<gene>
    <name evidence="11" type="ORF">F4Y60_03320</name>
</gene>
<dbReference type="InterPro" id="IPR000515">
    <property type="entry name" value="MetI-like"/>
</dbReference>
<dbReference type="AlphaFoldDB" id="A0A6B0XZR8"/>
<comment type="subcellular location">
    <subcellularLocation>
        <location evidence="1 9">Cell membrane</location>
        <topology evidence="1 9">Multi-pass membrane protein</topology>
    </subcellularLocation>
</comment>
<feature type="transmembrane region" description="Helical" evidence="9">
    <location>
        <begin position="212"/>
        <end position="237"/>
    </location>
</feature>
<dbReference type="EMBL" id="VXRY01000129">
    <property type="protein sequence ID" value="MXY33119.1"/>
    <property type="molecule type" value="Genomic_DNA"/>
</dbReference>
<keyword evidence="4 9" id="KW-0812">Transmembrane</keyword>
<feature type="transmembrane region" description="Helical" evidence="9">
    <location>
        <begin position="101"/>
        <end position="123"/>
    </location>
</feature>
<evidence type="ECO:0000256" key="2">
    <source>
        <dbReference type="ARBA" id="ARBA00022448"/>
    </source>
</evidence>
<reference evidence="11" key="1">
    <citation type="submission" date="2019-09" db="EMBL/GenBank/DDBJ databases">
        <title>Characterisation of the sponge microbiome using genome-centric metagenomics.</title>
        <authorList>
            <person name="Engelberts J.P."/>
            <person name="Robbins S.J."/>
            <person name="De Goeij J.M."/>
            <person name="Aranda M."/>
            <person name="Bell S.C."/>
            <person name="Webster N.S."/>
        </authorList>
    </citation>
    <scope>NUCLEOTIDE SEQUENCE</scope>
    <source>
        <strain evidence="11">SB0664_bin_43</strain>
    </source>
</reference>
<feature type="domain" description="ABC transmembrane type-1" evidence="10">
    <location>
        <begin position="95"/>
        <end position="244"/>
    </location>
</feature>
<accession>A0A6B0XZR8</accession>
<keyword evidence="8 9" id="KW-0472">Membrane</keyword>
<feature type="transmembrane region" description="Helical" evidence="9">
    <location>
        <begin position="26"/>
        <end position="51"/>
    </location>
</feature>
<dbReference type="Gene3D" id="1.10.3720.10">
    <property type="entry name" value="MetI-like"/>
    <property type="match status" value="1"/>
</dbReference>
<evidence type="ECO:0000256" key="8">
    <source>
        <dbReference type="ARBA" id="ARBA00023136"/>
    </source>
</evidence>
<dbReference type="GO" id="GO:0005886">
    <property type="term" value="C:plasma membrane"/>
    <property type="evidence" value="ECO:0007669"/>
    <property type="project" value="UniProtKB-SubCell"/>
</dbReference>
<dbReference type="PANTHER" id="PTHR43386">
    <property type="entry name" value="OLIGOPEPTIDE TRANSPORT SYSTEM PERMEASE PROTEIN APPC"/>
    <property type="match status" value="1"/>
</dbReference>
<evidence type="ECO:0000313" key="11">
    <source>
        <dbReference type="EMBL" id="MXY33119.1"/>
    </source>
</evidence>
<dbReference type="Pfam" id="PF00528">
    <property type="entry name" value="BPD_transp_1"/>
    <property type="match status" value="1"/>
</dbReference>
<evidence type="ECO:0000256" key="3">
    <source>
        <dbReference type="ARBA" id="ARBA00022475"/>
    </source>
</evidence>
<keyword evidence="3" id="KW-1003">Cell membrane</keyword>
<feature type="transmembrane region" description="Helical" evidence="9">
    <location>
        <begin position="158"/>
        <end position="177"/>
    </location>
</feature>
<keyword evidence="2 9" id="KW-0813">Transport</keyword>
<keyword evidence="5" id="KW-0571">Peptide transport</keyword>
<name>A0A6B0XZR8_9RHOB</name>
<dbReference type="PANTHER" id="PTHR43386:SF1">
    <property type="entry name" value="D,D-DIPEPTIDE TRANSPORT SYSTEM PERMEASE PROTEIN DDPC-RELATED"/>
    <property type="match status" value="1"/>
</dbReference>
<evidence type="ECO:0000256" key="9">
    <source>
        <dbReference type="RuleBase" id="RU363032"/>
    </source>
</evidence>
<proteinExistence type="inferred from homology"/>
<evidence type="ECO:0000256" key="7">
    <source>
        <dbReference type="ARBA" id="ARBA00022989"/>
    </source>
</evidence>
<evidence type="ECO:0000256" key="4">
    <source>
        <dbReference type="ARBA" id="ARBA00022692"/>
    </source>
</evidence>
<evidence type="ECO:0000256" key="6">
    <source>
        <dbReference type="ARBA" id="ARBA00022927"/>
    </source>
</evidence>
<dbReference type="CDD" id="cd06261">
    <property type="entry name" value="TM_PBP2"/>
    <property type="match status" value="1"/>
</dbReference>
<dbReference type="GO" id="GO:0055085">
    <property type="term" value="P:transmembrane transport"/>
    <property type="evidence" value="ECO:0007669"/>
    <property type="project" value="InterPro"/>
</dbReference>
<dbReference type="InterPro" id="IPR035906">
    <property type="entry name" value="MetI-like_sf"/>
</dbReference>
<dbReference type="SUPFAM" id="SSF161098">
    <property type="entry name" value="MetI-like"/>
    <property type="match status" value="1"/>
</dbReference>
<feature type="transmembrane region" description="Helical" evidence="9">
    <location>
        <begin position="130"/>
        <end position="152"/>
    </location>
</feature>